<dbReference type="Gene3D" id="1.10.1220.10">
    <property type="entry name" value="Met repressor-like"/>
    <property type="match status" value="1"/>
</dbReference>
<gene>
    <name evidence="2" type="ORF">NCTC11224_03897</name>
</gene>
<dbReference type="GO" id="GO:0006355">
    <property type="term" value="P:regulation of DNA-templated transcription"/>
    <property type="evidence" value="ECO:0007669"/>
    <property type="project" value="InterPro"/>
</dbReference>
<evidence type="ECO:0000313" key="2">
    <source>
        <dbReference type="EMBL" id="SQB14843.1"/>
    </source>
</evidence>
<name>A0A2X2UPE9_9FIRM</name>
<feature type="region of interest" description="Disordered" evidence="1">
    <location>
        <begin position="69"/>
        <end position="95"/>
    </location>
</feature>
<evidence type="ECO:0000313" key="3">
    <source>
        <dbReference type="Proteomes" id="UP000251853"/>
    </source>
</evidence>
<dbReference type="InterPro" id="IPR013321">
    <property type="entry name" value="Arc_rbn_hlx_hlx"/>
</dbReference>
<feature type="region of interest" description="Disordered" evidence="1">
    <location>
        <begin position="1"/>
        <end position="31"/>
    </location>
</feature>
<dbReference type="AlphaFoldDB" id="A0A2X2UPE9"/>
<accession>A0A2X2UPE9</accession>
<dbReference type="RefSeq" id="WP_112482668.1">
    <property type="nucleotide sequence ID" value="NZ_JAIWZC010000001.1"/>
</dbReference>
<dbReference type="SUPFAM" id="SSF47598">
    <property type="entry name" value="Ribbon-helix-helix"/>
    <property type="match status" value="1"/>
</dbReference>
<organism evidence="2 3">
    <name type="scientific">Enterocloster clostridioformis</name>
    <dbReference type="NCBI Taxonomy" id="1531"/>
    <lineage>
        <taxon>Bacteria</taxon>
        <taxon>Bacillati</taxon>
        <taxon>Bacillota</taxon>
        <taxon>Clostridia</taxon>
        <taxon>Lachnospirales</taxon>
        <taxon>Lachnospiraceae</taxon>
        <taxon>Enterocloster</taxon>
    </lineage>
</organism>
<protein>
    <recommendedName>
        <fullName evidence="4">Arc-like DNA binding domain-containing protein</fullName>
    </recommendedName>
</protein>
<dbReference type="Proteomes" id="UP000251853">
    <property type="component" value="Unassembled WGS sequence"/>
</dbReference>
<evidence type="ECO:0008006" key="4">
    <source>
        <dbReference type="Google" id="ProtNLM"/>
    </source>
</evidence>
<proteinExistence type="predicted"/>
<dbReference type="InterPro" id="IPR010985">
    <property type="entry name" value="Ribbon_hlx_hlx"/>
</dbReference>
<keyword evidence="3" id="KW-1185">Reference proteome</keyword>
<dbReference type="EMBL" id="UAVW01000016">
    <property type="protein sequence ID" value="SQB14843.1"/>
    <property type="molecule type" value="Genomic_DNA"/>
</dbReference>
<sequence length="95" mass="10860">MPEEEKKKYPIPRGAAATRAKNKHRNANYDRGELALPKGMKAEVRKAAKQAGQSFNAYVEQAIKERYNRDTGEEMTWEKAEDFAKTEDNENDLNA</sequence>
<feature type="compositionally biased region" description="Basic and acidic residues" evidence="1">
    <location>
        <begin position="69"/>
        <end position="88"/>
    </location>
</feature>
<reference evidence="2 3" key="1">
    <citation type="submission" date="2018-06" db="EMBL/GenBank/DDBJ databases">
        <authorList>
            <consortium name="Pathogen Informatics"/>
            <person name="Doyle S."/>
        </authorList>
    </citation>
    <scope>NUCLEOTIDE SEQUENCE [LARGE SCALE GENOMIC DNA]</scope>
    <source>
        <strain evidence="2 3">NCTC11224</strain>
    </source>
</reference>
<evidence type="ECO:0000256" key="1">
    <source>
        <dbReference type="SAM" id="MobiDB-lite"/>
    </source>
</evidence>